<name>A0A517SNI9_9BACT</name>
<evidence type="ECO:0008006" key="3">
    <source>
        <dbReference type="Google" id="ProtNLM"/>
    </source>
</evidence>
<keyword evidence="2" id="KW-1185">Reference proteome</keyword>
<dbReference type="Proteomes" id="UP000315003">
    <property type="component" value="Chromosome"/>
</dbReference>
<evidence type="ECO:0000313" key="1">
    <source>
        <dbReference type="EMBL" id="QDT57686.1"/>
    </source>
</evidence>
<organism evidence="1 2">
    <name type="scientific">Stieleria bergensis</name>
    <dbReference type="NCBI Taxonomy" id="2528025"/>
    <lineage>
        <taxon>Bacteria</taxon>
        <taxon>Pseudomonadati</taxon>
        <taxon>Planctomycetota</taxon>
        <taxon>Planctomycetia</taxon>
        <taxon>Pirellulales</taxon>
        <taxon>Pirellulaceae</taxon>
        <taxon>Stieleria</taxon>
    </lineage>
</organism>
<dbReference type="AlphaFoldDB" id="A0A517SNI9"/>
<sequence>MLRTVTFGLIAVVLIGCGPSVRVRRHPAPDASGVRYYRPKPYLLVQAAPQQVTKDKVTSQHYTGEAVSISLQYLPDFSEEYAIDVRPGLGSAEVSVELEDGWNLTSINQTLDSNFDENVAAIAELASAAASYSLTGGEAQGSGSTQRFVVKATNVPLGYYESVLKADRCGRKRLCGWRYIGFLPFQPGCSQTVMPCGGVIDDFGELGQPLYGLVFDSGVMTFKPMHRIASEADSTKQAVSVGEFQASPSQAQALQQLEAAIERSMLEEYGESFHVTATFDRDQHRVSIQLPLRESLTQQEVVPRLLVNDRVEEALLRMGDPVPEFVE</sequence>
<evidence type="ECO:0000313" key="2">
    <source>
        <dbReference type="Proteomes" id="UP000315003"/>
    </source>
</evidence>
<proteinExistence type="predicted"/>
<reference evidence="1 2" key="1">
    <citation type="submission" date="2019-02" db="EMBL/GenBank/DDBJ databases">
        <title>Deep-cultivation of Planctomycetes and their phenomic and genomic characterization uncovers novel biology.</title>
        <authorList>
            <person name="Wiegand S."/>
            <person name="Jogler M."/>
            <person name="Boedeker C."/>
            <person name="Pinto D."/>
            <person name="Vollmers J."/>
            <person name="Rivas-Marin E."/>
            <person name="Kohn T."/>
            <person name="Peeters S.H."/>
            <person name="Heuer A."/>
            <person name="Rast P."/>
            <person name="Oberbeckmann S."/>
            <person name="Bunk B."/>
            <person name="Jeske O."/>
            <person name="Meyerdierks A."/>
            <person name="Storesund J.E."/>
            <person name="Kallscheuer N."/>
            <person name="Luecker S."/>
            <person name="Lage O.M."/>
            <person name="Pohl T."/>
            <person name="Merkel B.J."/>
            <person name="Hornburger P."/>
            <person name="Mueller R.-W."/>
            <person name="Bruemmer F."/>
            <person name="Labrenz M."/>
            <person name="Spormann A.M."/>
            <person name="Op den Camp H."/>
            <person name="Overmann J."/>
            <person name="Amann R."/>
            <person name="Jetten M.S.M."/>
            <person name="Mascher T."/>
            <person name="Medema M.H."/>
            <person name="Devos D.P."/>
            <person name="Kaster A.-K."/>
            <person name="Ovreas L."/>
            <person name="Rohde M."/>
            <person name="Galperin M.Y."/>
            <person name="Jogler C."/>
        </authorList>
    </citation>
    <scope>NUCLEOTIDE SEQUENCE [LARGE SCALE GENOMIC DNA]</scope>
    <source>
        <strain evidence="1 2">SV_7m_r</strain>
    </source>
</reference>
<protein>
    <recommendedName>
        <fullName evidence="3">Lipoprotein</fullName>
    </recommendedName>
</protein>
<dbReference type="EMBL" id="CP036272">
    <property type="protein sequence ID" value="QDT57686.1"/>
    <property type="molecule type" value="Genomic_DNA"/>
</dbReference>
<accession>A0A517SNI9</accession>
<dbReference type="PROSITE" id="PS51257">
    <property type="entry name" value="PROKAR_LIPOPROTEIN"/>
    <property type="match status" value="1"/>
</dbReference>
<gene>
    <name evidence="1" type="ORF">SV7mr_01700</name>
</gene>